<keyword evidence="2" id="KW-1185">Reference proteome</keyword>
<evidence type="ECO:0000313" key="1">
    <source>
        <dbReference type="EMBL" id="KAK7246196.1"/>
    </source>
</evidence>
<reference evidence="1 2" key="1">
    <citation type="submission" date="2024-01" db="EMBL/GenBank/DDBJ databases">
        <title>The genomes of 5 underutilized Papilionoideae crops provide insights into root nodulation and disease resistanc.</title>
        <authorList>
            <person name="Yuan L."/>
        </authorList>
    </citation>
    <scope>NUCLEOTIDE SEQUENCE [LARGE SCALE GENOMIC DNA]</scope>
    <source>
        <strain evidence="1">ZHUSHIDOU_FW_LH</strain>
        <tissue evidence="1">Leaf</tissue>
    </source>
</reference>
<name>A0AAN9HR92_CROPI</name>
<organism evidence="1 2">
    <name type="scientific">Crotalaria pallida</name>
    <name type="common">Smooth rattlebox</name>
    <name type="synonym">Crotalaria striata</name>
    <dbReference type="NCBI Taxonomy" id="3830"/>
    <lineage>
        <taxon>Eukaryota</taxon>
        <taxon>Viridiplantae</taxon>
        <taxon>Streptophyta</taxon>
        <taxon>Embryophyta</taxon>
        <taxon>Tracheophyta</taxon>
        <taxon>Spermatophyta</taxon>
        <taxon>Magnoliopsida</taxon>
        <taxon>eudicotyledons</taxon>
        <taxon>Gunneridae</taxon>
        <taxon>Pentapetalae</taxon>
        <taxon>rosids</taxon>
        <taxon>fabids</taxon>
        <taxon>Fabales</taxon>
        <taxon>Fabaceae</taxon>
        <taxon>Papilionoideae</taxon>
        <taxon>50 kb inversion clade</taxon>
        <taxon>genistoids sensu lato</taxon>
        <taxon>core genistoids</taxon>
        <taxon>Crotalarieae</taxon>
        <taxon>Crotalaria</taxon>
    </lineage>
</organism>
<sequence>MLTSKFHAVMPGDLASLVNADDVELVSAFLTAHTDVVFPDATLPSHFRQSGYQTLILLLKLLRSRVDLREEECLIDCLATLKCYAFSGP</sequence>
<dbReference type="AlphaFoldDB" id="A0AAN9HR92"/>
<proteinExistence type="predicted"/>
<evidence type="ECO:0000313" key="2">
    <source>
        <dbReference type="Proteomes" id="UP001372338"/>
    </source>
</evidence>
<comment type="caution">
    <text evidence="1">The sequence shown here is derived from an EMBL/GenBank/DDBJ whole genome shotgun (WGS) entry which is preliminary data.</text>
</comment>
<protein>
    <submittedName>
        <fullName evidence="1">Uncharacterized protein</fullName>
    </submittedName>
</protein>
<gene>
    <name evidence="1" type="ORF">RIF29_41056</name>
</gene>
<dbReference type="EMBL" id="JAYWIO010000008">
    <property type="protein sequence ID" value="KAK7246196.1"/>
    <property type="molecule type" value="Genomic_DNA"/>
</dbReference>
<dbReference type="Proteomes" id="UP001372338">
    <property type="component" value="Unassembled WGS sequence"/>
</dbReference>
<accession>A0AAN9HR92</accession>